<keyword evidence="3" id="KW-1185">Reference proteome</keyword>
<dbReference type="Proteomes" id="UP000604825">
    <property type="component" value="Unassembled WGS sequence"/>
</dbReference>
<comment type="caution">
    <text evidence="2">The sequence shown here is derived from an EMBL/GenBank/DDBJ whole genome shotgun (WGS) entry which is preliminary data.</text>
</comment>
<feature type="compositionally biased region" description="Basic and acidic residues" evidence="1">
    <location>
        <begin position="81"/>
        <end position="91"/>
    </location>
</feature>
<sequence length="103" mass="11269">METNETYAEAQTNSPKAKAKGNHLPKSAVLAEEKHHELEGFQAETQLKTGQLYAAIERHDYEDRTGNGGRDTGGGEFRAGQPRDAEKRQRGEGILQANTSSSI</sequence>
<name>A0A811QV36_9POAL</name>
<accession>A0A811QV36</accession>
<feature type="compositionally biased region" description="Polar residues" evidence="1">
    <location>
        <begin position="1"/>
        <end position="15"/>
    </location>
</feature>
<dbReference type="EMBL" id="CAJGYO010000012">
    <property type="protein sequence ID" value="CAD6263133.1"/>
    <property type="molecule type" value="Genomic_DNA"/>
</dbReference>
<feature type="compositionally biased region" description="Gly residues" evidence="1">
    <location>
        <begin position="66"/>
        <end position="77"/>
    </location>
</feature>
<reference evidence="2" key="1">
    <citation type="submission" date="2020-10" db="EMBL/GenBank/DDBJ databases">
        <authorList>
            <person name="Han B."/>
            <person name="Lu T."/>
            <person name="Zhao Q."/>
            <person name="Huang X."/>
            <person name="Zhao Y."/>
        </authorList>
    </citation>
    <scope>NUCLEOTIDE SEQUENCE</scope>
</reference>
<evidence type="ECO:0000313" key="3">
    <source>
        <dbReference type="Proteomes" id="UP000604825"/>
    </source>
</evidence>
<evidence type="ECO:0000256" key="1">
    <source>
        <dbReference type="SAM" id="MobiDB-lite"/>
    </source>
</evidence>
<dbReference type="AlphaFoldDB" id="A0A811QV36"/>
<feature type="region of interest" description="Disordered" evidence="1">
    <location>
        <begin position="59"/>
        <end position="103"/>
    </location>
</feature>
<protein>
    <submittedName>
        <fullName evidence="2">Uncharacterized protein</fullName>
    </submittedName>
</protein>
<gene>
    <name evidence="2" type="ORF">NCGR_LOCUS46453</name>
</gene>
<evidence type="ECO:0000313" key="2">
    <source>
        <dbReference type="EMBL" id="CAD6263133.1"/>
    </source>
</evidence>
<feature type="region of interest" description="Disordered" evidence="1">
    <location>
        <begin position="1"/>
        <end position="24"/>
    </location>
</feature>
<organism evidence="2 3">
    <name type="scientific">Miscanthus lutarioriparius</name>
    <dbReference type="NCBI Taxonomy" id="422564"/>
    <lineage>
        <taxon>Eukaryota</taxon>
        <taxon>Viridiplantae</taxon>
        <taxon>Streptophyta</taxon>
        <taxon>Embryophyta</taxon>
        <taxon>Tracheophyta</taxon>
        <taxon>Spermatophyta</taxon>
        <taxon>Magnoliopsida</taxon>
        <taxon>Liliopsida</taxon>
        <taxon>Poales</taxon>
        <taxon>Poaceae</taxon>
        <taxon>PACMAD clade</taxon>
        <taxon>Panicoideae</taxon>
        <taxon>Andropogonodae</taxon>
        <taxon>Andropogoneae</taxon>
        <taxon>Saccharinae</taxon>
        <taxon>Miscanthus</taxon>
    </lineage>
</organism>
<proteinExistence type="predicted"/>